<evidence type="ECO:0000256" key="1">
    <source>
        <dbReference type="ARBA" id="ARBA00003330"/>
    </source>
</evidence>
<dbReference type="InterPro" id="IPR013766">
    <property type="entry name" value="Thioredoxin_domain"/>
</dbReference>
<keyword evidence="16" id="KW-1185">Reference proteome</keyword>
<dbReference type="Gene3D" id="3.40.30.10">
    <property type="entry name" value="Glutaredoxin"/>
    <property type="match status" value="1"/>
</dbReference>
<comment type="function">
    <text evidence="1">Thiol-specific peroxidase that catalyzes the reduction of hydrogen peroxide and organic hydroperoxides to water and alcohols, respectively. Plays a role in cell protection against oxidative stress by detoxifying peroxides and as sensor of hydrogen peroxide-mediated signaling events.</text>
</comment>
<evidence type="ECO:0000313" key="16">
    <source>
        <dbReference type="Proteomes" id="UP000002139"/>
    </source>
</evidence>
<dbReference type="InterPro" id="IPR024706">
    <property type="entry name" value="Peroxiredoxin_AhpC-typ"/>
</dbReference>
<reference evidence="15 16" key="1">
    <citation type="journal article" date="2007" name="Nat. Biotechnol.">
        <title>Complete genome sequence of the myxobacterium Sorangium cellulosum.</title>
        <authorList>
            <person name="Schneiker S."/>
            <person name="Perlova O."/>
            <person name="Kaiser O."/>
            <person name="Gerth K."/>
            <person name="Alici A."/>
            <person name="Altmeyer M.O."/>
            <person name="Bartels D."/>
            <person name="Bekel T."/>
            <person name="Beyer S."/>
            <person name="Bode E."/>
            <person name="Bode H.B."/>
            <person name="Bolten C.J."/>
            <person name="Choudhuri J.V."/>
            <person name="Doss S."/>
            <person name="Elnakady Y.A."/>
            <person name="Frank B."/>
            <person name="Gaigalat L."/>
            <person name="Goesmann A."/>
            <person name="Groeger C."/>
            <person name="Gross F."/>
            <person name="Jelsbak L."/>
            <person name="Jelsbak L."/>
            <person name="Kalinowski J."/>
            <person name="Kegler C."/>
            <person name="Knauber T."/>
            <person name="Konietzny S."/>
            <person name="Kopp M."/>
            <person name="Krause L."/>
            <person name="Krug D."/>
            <person name="Linke B."/>
            <person name="Mahmud T."/>
            <person name="Martinez-Arias R."/>
            <person name="McHardy A.C."/>
            <person name="Merai M."/>
            <person name="Meyer F."/>
            <person name="Mormann S."/>
            <person name="Munoz-Dorado J."/>
            <person name="Perez J."/>
            <person name="Pradella S."/>
            <person name="Rachid S."/>
            <person name="Raddatz G."/>
            <person name="Rosenau F."/>
            <person name="Rueckert C."/>
            <person name="Sasse F."/>
            <person name="Scharfe M."/>
            <person name="Schuster S.C."/>
            <person name="Suen G."/>
            <person name="Treuner-Lange A."/>
            <person name="Velicer G.J."/>
            <person name="Vorholter F.-J."/>
            <person name="Weissman K.J."/>
            <person name="Welch R.D."/>
            <person name="Wenzel S.C."/>
            <person name="Whitworth D.E."/>
            <person name="Wilhelm S."/>
            <person name="Wittmann C."/>
            <person name="Bloecker H."/>
            <person name="Puehler A."/>
            <person name="Mueller R."/>
        </authorList>
    </citation>
    <scope>NUCLEOTIDE SEQUENCE [LARGE SCALE GENOMIC DNA]</scope>
    <source>
        <strain evidence="16">So ce56</strain>
    </source>
</reference>
<evidence type="ECO:0000256" key="11">
    <source>
        <dbReference type="ARBA" id="ARBA00042639"/>
    </source>
</evidence>
<dbReference type="AlphaFoldDB" id="A9GGL6"/>
<evidence type="ECO:0000256" key="5">
    <source>
        <dbReference type="ARBA" id="ARBA00022862"/>
    </source>
</evidence>
<dbReference type="PANTHER" id="PTHR42801">
    <property type="entry name" value="THIOREDOXIN-DEPENDENT PEROXIDE REDUCTASE"/>
    <property type="match status" value="1"/>
</dbReference>
<dbReference type="InterPro" id="IPR050924">
    <property type="entry name" value="Peroxiredoxin_BCP/PrxQ"/>
</dbReference>
<comment type="subunit">
    <text evidence="2">Monomer.</text>
</comment>
<gene>
    <name evidence="15" type="ordered locus">sce6175</name>
</gene>
<keyword evidence="4" id="KW-0575">Peroxidase</keyword>
<evidence type="ECO:0000256" key="13">
    <source>
        <dbReference type="PIRSR" id="PIRSR000239-1"/>
    </source>
</evidence>
<dbReference type="EC" id="1.11.1.24" evidence="3"/>
<feature type="active site" description="Cysteine sulfenic acid (-SOH) intermediate; for peroxidase activity" evidence="13">
    <location>
        <position position="44"/>
    </location>
</feature>
<dbReference type="InterPro" id="IPR000866">
    <property type="entry name" value="AhpC/TSA"/>
</dbReference>
<sequence>MLKVGERAPEIDTLAIDGQRFVLSAQGGLCTVVYFFPKAFTPSCTVEAQLFRDNHAEIALAGASIVGVSTDDHRTQCRFAEAQKVPYPMIADRDRSVCRAYGVLWPLIGLARRITYVVTPALEIAAVFHHELQARKHRDDVLSFIDKRFRAARPSAG</sequence>
<keyword evidence="8" id="KW-0676">Redox-active center</keyword>
<evidence type="ECO:0000256" key="6">
    <source>
        <dbReference type="ARBA" id="ARBA00023002"/>
    </source>
</evidence>
<dbReference type="PROSITE" id="PS51352">
    <property type="entry name" value="THIOREDOXIN_2"/>
    <property type="match status" value="1"/>
</dbReference>
<organism evidence="15 16">
    <name type="scientific">Sorangium cellulosum (strain So ce56)</name>
    <name type="common">Polyangium cellulosum (strain So ce56)</name>
    <dbReference type="NCBI Taxonomy" id="448385"/>
    <lineage>
        <taxon>Bacteria</taxon>
        <taxon>Pseudomonadati</taxon>
        <taxon>Myxococcota</taxon>
        <taxon>Polyangia</taxon>
        <taxon>Polyangiales</taxon>
        <taxon>Polyangiaceae</taxon>
        <taxon>Sorangium</taxon>
    </lineage>
</organism>
<dbReference type="GO" id="GO:0045454">
    <property type="term" value="P:cell redox homeostasis"/>
    <property type="evidence" value="ECO:0007669"/>
    <property type="project" value="TreeGrafter"/>
</dbReference>
<dbReference type="GO" id="GO:0005737">
    <property type="term" value="C:cytoplasm"/>
    <property type="evidence" value="ECO:0007669"/>
    <property type="project" value="TreeGrafter"/>
</dbReference>
<dbReference type="GO" id="GO:0008379">
    <property type="term" value="F:thioredoxin peroxidase activity"/>
    <property type="evidence" value="ECO:0007669"/>
    <property type="project" value="TreeGrafter"/>
</dbReference>
<proteinExistence type="inferred from homology"/>
<keyword evidence="5" id="KW-0049">Antioxidant</keyword>
<dbReference type="GO" id="GO:0034599">
    <property type="term" value="P:cellular response to oxidative stress"/>
    <property type="evidence" value="ECO:0007669"/>
    <property type="project" value="TreeGrafter"/>
</dbReference>
<evidence type="ECO:0000256" key="3">
    <source>
        <dbReference type="ARBA" id="ARBA00013017"/>
    </source>
</evidence>
<evidence type="ECO:0000256" key="2">
    <source>
        <dbReference type="ARBA" id="ARBA00011245"/>
    </source>
</evidence>
<evidence type="ECO:0000313" key="15">
    <source>
        <dbReference type="EMBL" id="CAN96342.1"/>
    </source>
</evidence>
<dbReference type="STRING" id="448385.sce6175"/>
<feature type="domain" description="Thioredoxin" evidence="14">
    <location>
        <begin position="2"/>
        <end position="150"/>
    </location>
</feature>
<dbReference type="KEGG" id="scl:sce6175"/>
<accession>A9GGL6</accession>
<protein>
    <recommendedName>
        <fullName evidence="3">thioredoxin-dependent peroxiredoxin</fullName>
        <ecNumber evidence="3">1.11.1.24</ecNumber>
    </recommendedName>
    <alternativeName>
        <fullName evidence="9">Thioredoxin peroxidase</fullName>
    </alternativeName>
    <alternativeName>
        <fullName evidence="11">Thioredoxin-dependent peroxiredoxin Bcp</fullName>
    </alternativeName>
</protein>
<dbReference type="SUPFAM" id="SSF52833">
    <property type="entry name" value="Thioredoxin-like"/>
    <property type="match status" value="1"/>
</dbReference>
<dbReference type="CDD" id="cd03017">
    <property type="entry name" value="PRX_BCP"/>
    <property type="match status" value="1"/>
</dbReference>
<evidence type="ECO:0000256" key="4">
    <source>
        <dbReference type="ARBA" id="ARBA00022559"/>
    </source>
</evidence>
<dbReference type="HOGENOM" id="CLU_042529_14_1_7"/>
<evidence type="ECO:0000259" key="14">
    <source>
        <dbReference type="PROSITE" id="PS51352"/>
    </source>
</evidence>
<evidence type="ECO:0000256" key="7">
    <source>
        <dbReference type="ARBA" id="ARBA00023157"/>
    </source>
</evidence>
<keyword evidence="6" id="KW-0560">Oxidoreductase</keyword>
<dbReference type="PIRSF" id="PIRSF000239">
    <property type="entry name" value="AHPC"/>
    <property type="match status" value="1"/>
</dbReference>
<evidence type="ECO:0000256" key="9">
    <source>
        <dbReference type="ARBA" id="ARBA00032824"/>
    </source>
</evidence>
<evidence type="ECO:0000256" key="10">
    <source>
        <dbReference type="ARBA" id="ARBA00038489"/>
    </source>
</evidence>
<comment type="similarity">
    <text evidence="10">Belongs to the peroxiredoxin family. BCP/PrxQ subfamily.</text>
</comment>
<evidence type="ECO:0000256" key="8">
    <source>
        <dbReference type="ARBA" id="ARBA00023284"/>
    </source>
</evidence>
<keyword evidence="7" id="KW-1015">Disulfide bond</keyword>
<dbReference type="RefSeq" id="WP_012238796.1">
    <property type="nucleotide sequence ID" value="NC_010162.1"/>
</dbReference>
<dbReference type="eggNOG" id="COG1225">
    <property type="taxonomic scope" value="Bacteria"/>
</dbReference>
<dbReference type="OrthoDB" id="69195at2"/>
<dbReference type="Pfam" id="PF00578">
    <property type="entry name" value="AhpC-TSA"/>
    <property type="match status" value="1"/>
</dbReference>
<evidence type="ECO:0000256" key="12">
    <source>
        <dbReference type="ARBA" id="ARBA00049091"/>
    </source>
</evidence>
<dbReference type="Proteomes" id="UP000002139">
    <property type="component" value="Chromosome"/>
</dbReference>
<comment type="catalytic activity">
    <reaction evidence="12">
        <text>a hydroperoxide + [thioredoxin]-dithiol = an alcohol + [thioredoxin]-disulfide + H2O</text>
        <dbReference type="Rhea" id="RHEA:62620"/>
        <dbReference type="Rhea" id="RHEA-COMP:10698"/>
        <dbReference type="Rhea" id="RHEA-COMP:10700"/>
        <dbReference type="ChEBI" id="CHEBI:15377"/>
        <dbReference type="ChEBI" id="CHEBI:29950"/>
        <dbReference type="ChEBI" id="CHEBI:30879"/>
        <dbReference type="ChEBI" id="CHEBI:35924"/>
        <dbReference type="ChEBI" id="CHEBI:50058"/>
        <dbReference type="EC" id="1.11.1.24"/>
    </reaction>
</comment>
<dbReference type="EMBL" id="AM746676">
    <property type="protein sequence ID" value="CAN96342.1"/>
    <property type="molecule type" value="Genomic_DNA"/>
</dbReference>
<name>A9GGL6_SORC5</name>
<dbReference type="InterPro" id="IPR036249">
    <property type="entry name" value="Thioredoxin-like_sf"/>
</dbReference>
<dbReference type="BioCyc" id="SCEL448385:SCE_RS31720-MONOMER"/>
<dbReference type="PANTHER" id="PTHR42801:SF4">
    <property type="entry name" value="AHPC_TSA FAMILY PROTEIN"/>
    <property type="match status" value="1"/>
</dbReference>